<dbReference type="SUPFAM" id="SSF53474">
    <property type="entry name" value="alpha/beta-Hydrolases"/>
    <property type="match status" value="1"/>
</dbReference>
<dbReference type="EMBL" id="JAYWIO010000001">
    <property type="protein sequence ID" value="KAK7287070.1"/>
    <property type="molecule type" value="Genomic_DNA"/>
</dbReference>
<proteinExistence type="inferred from homology"/>
<dbReference type="InterPro" id="IPR018202">
    <property type="entry name" value="Ser_caboxypep_ser_AS"/>
</dbReference>
<evidence type="ECO:0000313" key="4">
    <source>
        <dbReference type="EMBL" id="KAK7287070.1"/>
    </source>
</evidence>
<evidence type="ECO:0000313" key="5">
    <source>
        <dbReference type="Proteomes" id="UP001372338"/>
    </source>
</evidence>
<organism evidence="4 5">
    <name type="scientific">Crotalaria pallida</name>
    <name type="common">Smooth rattlebox</name>
    <name type="synonym">Crotalaria striata</name>
    <dbReference type="NCBI Taxonomy" id="3830"/>
    <lineage>
        <taxon>Eukaryota</taxon>
        <taxon>Viridiplantae</taxon>
        <taxon>Streptophyta</taxon>
        <taxon>Embryophyta</taxon>
        <taxon>Tracheophyta</taxon>
        <taxon>Spermatophyta</taxon>
        <taxon>Magnoliopsida</taxon>
        <taxon>eudicotyledons</taxon>
        <taxon>Gunneridae</taxon>
        <taxon>Pentapetalae</taxon>
        <taxon>rosids</taxon>
        <taxon>fabids</taxon>
        <taxon>Fabales</taxon>
        <taxon>Fabaceae</taxon>
        <taxon>Papilionoideae</taxon>
        <taxon>50 kb inversion clade</taxon>
        <taxon>genistoids sensu lato</taxon>
        <taxon>core genistoids</taxon>
        <taxon>Crotalarieae</taxon>
        <taxon>Crotalaria</taxon>
    </lineage>
</organism>
<dbReference type="InterPro" id="IPR001563">
    <property type="entry name" value="Peptidase_S10"/>
</dbReference>
<keyword evidence="5" id="KW-1185">Reference proteome</keyword>
<comment type="similarity">
    <text evidence="2">Belongs to the peptidase S10 family.</text>
</comment>
<dbReference type="Pfam" id="PF00450">
    <property type="entry name" value="Peptidase_S10"/>
    <property type="match status" value="1"/>
</dbReference>
<name>A0AAN9IVC1_CROPI</name>
<dbReference type="GO" id="GO:0006508">
    <property type="term" value="P:proteolysis"/>
    <property type="evidence" value="ECO:0007669"/>
    <property type="project" value="InterPro"/>
</dbReference>
<dbReference type="GO" id="GO:0005576">
    <property type="term" value="C:extracellular region"/>
    <property type="evidence" value="ECO:0007669"/>
    <property type="project" value="UniProtKB-SubCell"/>
</dbReference>
<evidence type="ECO:0008006" key="6">
    <source>
        <dbReference type="Google" id="ProtNLM"/>
    </source>
</evidence>
<evidence type="ECO:0000256" key="1">
    <source>
        <dbReference type="ARBA" id="ARBA00004613"/>
    </source>
</evidence>
<dbReference type="InterPro" id="IPR029058">
    <property type="entry name" value="AB_hydrolase_fold"/>
</dbReference>
<evidence type="ECO:0000256" key="3">
    <source>
        <dbReference type="ARBA" id="ARBA00022525"/>
    </source>
</evidence>
<sequence>MLSLSQCLTLSLSLSYHLPLTVNHRTLTSAGNRSSPPSFRLQSFASLLRLRLEEASLGRVGAETLVHSPEQHASPLFIVAESYGGKFAVTLELSAFKAIQDKKLKLILGGVALGDSWISPEDFVLSWGHLLNEIMLNYDEIMLLPTVQSLNK</sequence>
<dbReference type="GO" id="GO:0004185">
    <property type="term" value="F:serine-type carboxypeptidase activity"/>
    <property type="evidence" value="ECO:0007669"/>
    <property type="project" value="InterPro"/>
</dbReference>
<reference evidence="4 5" key="1">
    <citation type="submission" date="2024-01" db="EMBL/GenBank/DDBJ databases">
        <title>The genomes of 5 underutilized Papilionoideae crops provide insights into root nodulation and disease resistanc.</title>
        <authorList>
            <person name="Yuan L."/>
        </authorList>
    </citation>
    <scope>NUCLEOTIDE SEQUENCE [LARGE SCALE GENOMIC DNA]</scope>
    <source>
        <strain evidence="4">ZHUSHIDOU_FW_LH</strain>
        <tissue evidence="4">Leaf</tissue>
    </source>
</reference>
<dbReference type="PROSITE" id="PS00131">
    <property type="entry name" value="CARBOXYPEPT_SER_SER"/>
    <property type="match status" value="1"/>
</dbReference>
<protein>
    <recommendedName>
        <fullName evidence="6">Carboxypeptidase</fullName>
    </recommendedName>
</protein>
<dbReference type="Gene3D" id="3.40.50.1820">
    <property type="entry name" value="alpha/beta hydrolase"/>
    <property type="match status" value="1"/>
</dbReference>
<evidence type="ECO:0000256" key="2">
    <source>
        <dbReference type="ARBA" id="ARBA00009431"/>
    </source>
</evidence>
<dbReference type="Proteomes" id="UP001372338">
    <property type="component" value="Unassembled WGS sequence"/>
</dbReference>
<dbReference type="AlphaFoldDB" id="A0AAN9IVC1"/>
<comment type="caution">
    <text evidence="4">The sequence shown here is derived from an EMBL/GenBank/DDBJ whole genome shotgun (WGS) entry which is preliminary data.</text>
</comment>
<comment type="subcellular location">
    <subcellularLocation>
        <location evidence="1">Secreted</location>
    </subcellularLocation>
</comment>
<gene>
    <name evidence="4" type="ORF">RIF29_00079</name>
</gene>
<accession>A0AAN9IVC1</accession>
<keyword evidence="3" id="KW-0964">Secreted</keyword>